<evidence type="ECO:0000313" key="6">
    <source>
        <dbReference type="Proteomes" id="UP000250796"/>
    </source>
</evidence>
<dbReference type="Gene3D" id="3.40.50.150">
    <property type="entry name" value="Vaccinia Virus protein VP39"/>
    <property type="match status" value="1"/>
</dbReference>
<protein>
    <submittedName>
        <fullName evidence="5">Methylase involved in ubiquinone/menaquinone biosynthesis</fullName>
    </submittedName>
</protein>
<dbReference type="Proteomes" id="UP000250796">
    <property type="component" value="Chromosome MESINF"/>
</dbReference>
<dbReference type="GO" id="GO:0008168">
    <property type="term" value="F:methyltransferase activity"/>
    <property type="evidence" value="ECO:0007669"/>
    <property type="project" value="UniProtKB-KW"/>
</dbReference>
<keyword evidence="5" id="KW-0830">Ubiquinone</keyword>
<dbReference type="Pfam" id="PF13649">
    <property type="entry name" value="Methyltransf_25"/>
    <property type="match status" value="1"/>
</dbReference>
<sequence length="199" mass="23364">MIERKNHIRLFSVIAPFYNMAFRSQLENYRRLLKENYWRLDDKIERAIDIGCGTGAFARALSELGIKVTAVDASSNMVRIARRNLAGTGVRVMRADFFEDLPFEDNSFDLLVASYVLHGHKIDGRVRFYEETKRICKKEMILHEFFPNKNLLVSFVEFLERSDYRNFVSTAYEELKSFYPVVDRVRLSATSGWYICRCE</sequence>
<dbReference type="CDD" id="cd02440">
    <property type="entry name" value="AdoMet_MTases"/>
    <property type="match status" value="1"/>
</dbReference>
<keyword evidence="2" id="KW-0808">Transferase</keyword>
<dbReference type="SUPFAM" id="SSF53335">
    <property type="entry name" value="S-adenosyl-L-methionine-dependent methyltransferases"/>
    <property type="match status" value="1"/>
</dbReference>
<gene>
    <name evidence="5" type="ORF">MESINF_0279</name>
</gene>
<dbReference type="RefSeq" id="WP_231936800.1">
    <property type="nucleotide sequence ID" value="NZ_LS974202.1"/>
</dbReference>
<evidence type="ECO:0000313" key="5">
    <source>
        <dbReference type="EMBL" id="SSC11728.1"/>
    </source>
</evidence>
<keyword evidence="3" id="KW-0949">S-adenosyl-L-methionine</keyword>
<accession>A0A7Z7PNA4</accession>
<reference evidence="5 6" key="1">
    <citation type="submission" date="2017-01" db="EMBL/GenBank/DDBJ databases">
        <authorList>
            <person name="Erauso G."/>
        </authorList>
    </citation>
    <scope>NUCLEOTIDE SEQUENCE [LARGE SCALE GENOMIC DNA]</scope>
    <source>
        <strain evidence="5">MESINF1</strain>
    </source>
</reference>
<keyword evidence="6" id="KW-1185">Reference proteome</keyword>
<dbReference type="GO" id="GO:0032259">
    <property type="term" value="P:methylation"/>
    <property type="evidence" value="ECO:0007669"/>
    <property type="project" value="UniProtKB-KW"/>
</dbReference>
<evidence type="ECO:0000256" key="2">
    <source>
        <dbReference type="ARBA" id="ARBA00022679"/>
    </source>
</evidence>
<dbReference type="PANTHER" id="PTHR43464">
    <property type="entry name" value="METHYLTRANSFERASE"/>
    <property type="match status" value="1"/>
</dbReference>
<keyword evidence="1 5" id="KW-0489">Methyltransferase</keyword>
<dbReference type="EMBL" id="LS974202">
    <property type="protein sequence ID" value="SSC11728.1"/>
    <property type="molecule type" value="Genomic_DNA"/>
</dbReference>
<dbReference type="InterPro" id="IPR041698">
    <property type="entry name" value="Methyltransf_25"/>
</dbReference>
<evidence type="ECO:0000256" key="3">
    <source>
        <dbReference type="ARBA" id="ARBA00022691"/>
    </source>
</evidence>
<evidence type="ECO:0000256" key="1">
    <source>
        <dbReference type="ARBA" id="ARBA00022603"/>
    </source>
</evidence>
<dbReference type="AlphaFoldDB" id="A0A7Z7PNA4"/>
<dbReference type="PANTHER" id="PTHR43464:SF19">
    <property type="entry name" value="UBIQUINONE BIOSYNTHESIS O-METHYLTRANSFERASE, MITOCHONDRIAL"/>
    <property type="match status" value="1"/>
</dbReference>
<name>A0A7Z7PNA4_9BACT</name>
<organism evidence="5 6">
    <name type="scientific">Mesotoga infera</name>
    <dbReference type="NCBI Taxonomy" id="1236046"/>
    <lineage>
        <taxon>Bacteria</taxon>
        <taxon>Thermotogati</taxon>
        <taxon>Thermotogota</taxon>
        <taxon>Thermotogae</taxon>
        <taxon>Kosmotogales</taxon>
        <taxon>Kosmotogaceae</taxon>
        <taxon>Mesotoga</taxon>
    </lineage>
</organism>
<dbReference type="KEGG" id="minf:MESINF_0279"/>
<feature type="domain" description="Methyltransferase" evidence="4">
    <location>
        <begin position="48"/>
        <end position="138"/>
    </location>
</feature>
<proteinExistence type="predicted"/>
<evidence type="ECO:0000259" key="4">
    <source>
        <dbReference type="Pfam" id="PF13649"/>
    </source>
</evidence>
<dbReference type="InterPro" id="IPR029063">
    <property type="entry name" value="SAM-dependent_MTases_sf"/>
</dbReference>